<evidence type="ECO:0000313" key="1">
    <source>
        <dbReference type="EMBL" id="KAG2895735.1"/>
    </source>
</evidence>
<proteinExistence type="predicted"/>
<accession>A0A8T1K5V5</accession>
<comment type="caution">
    <text evidence="1">The sequence shown here is derived from an EMBL/GenBank/DDBJ whole genome shotgun (WGS) entry which is preliminary data.</text>
</comment>
<name>A0A8T1K5V5_9STRA</name>
<protein>
    <submittedName>
        <fullName evidence="1">Uncharacterized protein</fullName>
    </submittedName>
</protein>
<evidence type="ECO:0000313" key="2">
    <source>
        <dbReference type="Proteomes" id="UP000774804"/>
    </source>
</evidence>
<dbReference type="Proteomes" id="UP000774804">
    <property type="component" value="Unassembled WGS sequence"/>
</dbReference>
<dbReference type="EMBL" id="RCMI01000858">
    <property type="protein sequence ID" value="KAG2895735.1"/>
    <property type="molecule type" value="Genomic_DNA"/>
</dbReference>
<dbReference type="AlphaFoldDB" id="A0A8T1K5V5"/>
<sequence length="133" mass="14535">MFSPLRTSAPLPPPQRAVSGKLGPVEMGNFVNDNVFEQLKAACGAERVLCKKEIVKEKGMEKYCNADKLPGLDAYVQGYFEGTIVSIYDQPYMTPDVAATGEKGDSGSHKLSRIRTKASPAPSSFRRRRNGLP</sequence>
<organism evidence="1 2">
    <name type="scientific">Phytophthora cactorum</name>
    <dbReference type="NCBI Taxonomy" id="29920"/>
    <lineage>
        <taxon>Eukaryota</taxon>
        <taxon>Sar</taxon>
        <taxon>Stramenopiles</taxon>
        <taxon>Oomycota</taxon>
        <taxon>Peronosporomycetes</taxon>
        <taxon>Peronosporales</taxon>
        <taxon>Peronosporaceae</taxon>
        <taxon>Phytophthora</taxon>
    </lineage>
</organism>
<dbReference type="VEuPathDB" id="FungiDB:PC110_g11520"/>
<reference evidence="1" key="1">
    <citation type="submission" date="2018-10" db="EMBL/GenBank/DDBJ databases">
        <title>Effector identification in a new, highly contiguous assembly of the strawberry crown rot pathogen Phytophthora cactorum.</title>
        <authorList>
            <person name="Armitage A.D."/>
            <person name="Nellist C.F."/>
            <person name="Bates H."/>
            <person name="Vickerstaff R.J."/>
            <person name="Harrison R.J."/>
        </authorList>
    </citation>
    <scope>NUCLEOTIDE SEQUENCE</scope>
    <source>
        <strain evidence="1">4032</strain>
    </source>
</reference>
<gene>
    <name evidence="1" type="ORF">PC115_g17695</name>
</gene>